<keyword evidence="2" id="KW-0813">Transport</keyword>
<dbReference type="NCBIfam" id="TIGR00797">
    <property type="entry name" value="matE"/>
    <property type="match status" value="1"/>
</dbReference>
<dbReference type="GO" id="GO:0015297">
    <property type="term" value="F:antiporter activity"/>
    <property type="evidence" value="ECO:0007669"/>
    <property type="project" value="InterPro"/>
</dbReference>
<keyword evidence="9" id="KW-1185">Reference proteome</keyword>
<evidence type="ECO:0000313" key="8">
    <source>
        <dbReference type="EMBL" id="MQN01309.1"/>
    </source>
</evidence>
<sequence length="453" mass="49240">MQLDMTKGRPMPIILRFFLPIFIGNMFQQFYNMVDSIIVGRYVGEEAFAAVGSTGTIMFLVLGFANGLSTGFTVLTSQRFGAKDEKGIRQSVSNAIILSAIVSIVMTILSVVSMGGLLRLLNTPSNIYHYAYDYIIIITGGTAAVCFYNLFSSLLRAVGNSKAPLFFLIMSAILNIFLDLLFIICFKWEVRGAAIATIASQGISAVGCLFYILVKVKILVPHRDEWRLKGSYAKKQLGVGFPMALQFGITASGTMIMQSAINRFGSTAIAGFNASSKIGNLLTQAFPALGQAMATYTGQNFGKNDIDRINRGSHVAIVISIIASLAGAGTALLLLKPAIPLFLGSNVDMDTILPWAKTYTYMSIIFYMPLGILFIYRDMMQGCGYGFLPMMGGVLELAARFTTAMLSIHFNSYLLGVAGDPAAWVVTGIFDAIAYQYVIRDVKKRFAADDKGL</sequence>
<feature type="transmembrane region" description="Helical" evidence="7">
    <location>
        <begin position="163"/>
        <end position="184"/>
    </location>
</feature>
<feature type="transmembrane region" description="Helical" evidence="7">
    <location>
        <begin position="388"/>
        <end position="410"/>
    </location>
</feature>
<gene>
    <name evidence="8" type="ORF">FRC54_05095</name>
</gene>
<dbReference type="CDD" id="cd13138">
    <property type="entry name" value="MATE_yoeA_like"/>
    <property type="match status" value="1"/>
</dbReference>
<name>A0A6N7IYI0_9FIRM</name>
<proteinExistence type="predicted"/>
<reference evidence="8" key="1">
    <citation type="journal article" date="2020" name="Appl. Environ. Microbiol.">
        <title>Medium-Chain Fatty Acid Synthesis by 'Candidatus Weimeria bifida' gen. nov., sp. nov., and 'Candidatus Pseudoramibacter fermentans' sp. nov.</title>
        <authorList>
            <person name="Scarborough M.J."/>
            <person name="Myers K.S."/>
            <person name="Donohue T.J."/>
            <person name="Noguera D.R."/>
        </authorList>
    </citation>
    <scope>NUCLEOTIDE SEQUENCE</scope>
    <source>
        <strain evidence="8">LCO1.1</strain>
    </source>
</reference>
<feature type="transmembrane region" description="Helical" evidence="7">
    <location>
        <begin position="130"/>
        <end position="151"/>
    </location>
</feature>
<organism evidence="8 9">
    <name type="scientific">Candidatus Weimeria bifida</name>
    <dbReference type="NCBI Taxonomy" id="2599074"/>
    <lineage>
        <taxon>Bacteria</taxon>
        <taxon>Bacillati</taxon>
        <taxon>Bacillota</taxon>
        <taxon>Clostridia</taxon>
        <taxon>Lachnospirales</taxon>
        <taxon>Lachnospiraceae</taxon>
        <taxon>Candidatus Weimeria</taxon>
    </lineage>
</organism>
<dbReference type="InterPro" id="IPR048279">
    <property type="entry name" value="MdtK-like"/>
</dbReference>
<feature type="transmembrane region" description="Helical" evidence="7">
    <location>
        <begin position="190"/>
        <end position="214"/>
    </location>
</feature>
<dbReference type="Proteomes" id="UP000460257">
    <property type="component" value="Unassembled WGS sequence"/>
</dbReference>
<evidence type="ECO:0000256" key="5">
    <source>
        <dbReference type="ARBA" id="ARBA00022989"/>
    </source>
</evidence>
<dbReference type="InterPro" id="IPR002528">
    <property type="entry name" value="MATE_fam"/>
</dbReference>
<evidence type="ECO:0000256" key="2">
    <source>
        <dbReference type="ARBA" id="ARBA00022448"/>
    </source>
</evidence>
<keyword evidence="3" id="KW-1003">Cell membrane</keyword>
<feature type="transmembrane region" description="Helical" evidence="7">
    <location>
        <begin position="359"/>
        <end position="376"/>
    </location>
</feature>
<accession>A0A6N7IYI0</accession>
<evidence type="ECO:0000256" key="7">
    <source>
        <dbReference type="SAM" id="Phobius"/>
    </source>
</evidence>
<keyword evidence="6 7" id="KW-0472">Membrane</keyword>
<evidence type="ECO:0000313" key="9">
    <source>
        <dbReference type="Proteomes" id="UP000460257"/>
    </source>
</evidence>
<dbReference type="GO" id="GO:0042910">
    <property type="term" value="F:xenobiotic transmembrane transporter activity"/>
    <property type="evidence" value="ECO:0007669"/>
    <property type="project" value="InterPro"/>
</dbReference>
<dbReference type="AlphaFoldDB" id="A0A6N7IYI0"/>
<dbReference type="EMBL" id="VOGC01000004">
    <property type="protein sequence ID" value="MQN01309.1"/>
    <property type="molecule type" value="Genomic_DNA"/>
</dbReference>
<dbReference type="PANTHER" id="PTHR43549">
    <property type="entry name" value="MULTIDRUG RESISTANCE PROTEIN YPNP-RELATED"/>
    <property type="match status" value="1"/>
</dbReference>
<dbReference type="Pfam" id="PF01554">
    <property type="entry name" value="MatE"/>
    <property type="match status" value="2"/>
</dbReference>
<feature type="transmembrane region" description="Helical" evidence="7">
    <location>
        <begin position="96"/>
        <end position="118"/>
    </location>
</feature>
<dbReference type="GO" id="GO:0005886">
    <property type="term" value="C:plasma membrane"/>
    <property type="evidence" value="ECO:0007669"/>
    <property type="project" value="UniProtKB-SubCell"/>
</dbReference>
<keyword evidence="4 7" id="KW-0812">Transmembrane</keyword>
<comment type="caution">
    <text evidence="8">The sequence shown here is derived from an EMBL/GenBank/DDBJ whole genome shotgun (WGS) entry which is preliminary data.</text>
</comment>
<feature type="transmembrane region" description="Helical" evidence="7">
    <location>
        <begin position="12"/>
        <end position="31"/>
    </location>
</feature>
<evidence type="ECO:0000256" key="1">
    <source>
        <dbReference type="ARBA" id="ARBA00004651"/>
    </source>
</evidence>
<dbReference type="PIRSF" id="PIRSF006603">
    <property type="entry name" value="DinF"/>
    <property type="match status" value="1"/>
</dbReference>
<protein>
    <submittedName>
        <fullName evidence="8">MATE family efflux transporter</fullName>
    </submittedName>
</protein>
<dbReference type="PANTHER" id="PTHR43549:SF3">
    <property type="entry name" value="MULTIDRUG RESISTANCE PROTEIN YPNP-RELATED"/>
    <property type="match status" value="1"/>
</dbReference>
<evidence type="ECO:0000256" key="3">
    <source>
        <dbReference type="ARBA" id="ARBA00022475"/>
    </source>
</evidence>
<feature type="transmembrane region" description="Helical" evidence="7">
    <location>
        <begin position="315"/>
        <end position="339"/>
    </location>
</feature>
<evidence type="ECO:0000256" key="6">
    <source>
        <dbReference type="ARBA" id="ARBA00023136"/>
    </source>
</evidence>
<feature type="transmembrane region" description="Helical" evidence="7">
    <location>
        <begin position="51"/>
        <end position="75"/>
    </location>
</feature>
<comment type="subcellular location">
    <subcellularLocation>
        <location evidence="1">Cell membrane</location>
        <topology evidence="1">Multi-pass membrane protein</topology>
    </subcellularLocation>
</comment>
<dbReference type="InterPro" id="IPR052031">
    <property type="entry name" value="Membrane_Transporter-Flippase"/>
</dbReference>
<keyword evidence="5 7" id="KW-1133">Transmembrane helix</keyword>
<feature type="transmembrane region" description="Helical" evidence="7">
    <location>
        <begin position="422"/>
        <end position="439"/>
    </location>
</feature>
<evidence type="ECO:0000256" key="4">
    <source>
        <dbReference type="ARBA" id="ARBA00022692"/>
    </source>
</evidence>